<dbReference type="PANTHER" id="PTHR33788:SF1">
    <property type="entry name" value="ZINC-BINDING PROTEIN"/>
    <property type="match status" value="1"/>
</dbReference>
<dbReference type="SUPFAM" id="SSF118359">
    <property type="entry name" value="Expressed protein At2g23090/F21P24.15"/>
    <property type="match status" value="1"/>
</dbReference>
<name>A0ABR3Q8M5_9TREE</name>
<dbReference type="InterPro" id="IPR039438">
    <property type="entry name" value="At2g23090-like_Znf"/>
</dbReference>
<dbReference type="EMBL" id="JBBXJM010000002">
    <property type="protein sequence ID" value="KAL1411083.1"/>
    <property type="molecule type" value="Genomic_DNA"/>
</dbReference>
<proteinExistence type="predicted"/>
<protein>
    <recommendedName>
        <fullName evidence="2">At2g23090-like zinc-binding domain-containing protein</fullName>
    </recommendedName>
</protein>
<reference evidence="3 4" key="1">
    <citation type="submission" date="2023-08" db="EMBL/GenBank/DDBJ databases">
        <title>Annotated Genome Sequence of Vanrija albida AlHP1.</title>
        <authorList>
            <person name="Herzog R."/>
        </authorList>
    </citation>
    <scope>NUCLEOTIDE SEQUENCE [LARGE SCALE GENOMIC DNA]</scope>
    <source>
        <strain evidence="3 4">AlHP1</strain>
    </source>
</reference>
<dbReference type="Proteomes" id="UP001565368">
    <property type="component" value="Unassembled WGS sequence"/>
</dbReference>
<evidence type="ECO:0000313" key="4">
    <source>
        <dbReference type="Proteomes" id="UP001565368"/>
    </source>
</evidence>
<dbReference type="Gene3D" id="4.10.1050.10">
    <property type="entry name" value="At2g23090-like"/>
    <property type="match status" value="1"/>
</dbReference>
<gene>
    <name evidence="3" type="ORF">Q8F55_002032</name>
</gene>
<accession>A0ABR3Q8M5</accession>
<dbReference type="PANTHER" id="PTHR33788">
    <property type="entry name" value="OS07G0114300 PROTEIN"/>
    <property type="match status" value="1"/>
</dbReference>
<evidence type="ECO:0000313" key="3">
    <source>
        <dbReference type="EMBL" id="KAL1411083.1"/>
    </source>
</evidence>
<keyword evidence="4" id="KW-1185">Reference proteome</keyword>
<dbReference type="GeneID" id="95983075"/>
<dbReference type="InterPro" id="IPR039713">
    <property type="entry name" value="At2g23090-like"/>
</dbReference>
<evidence type="ECO:0000259" key="2">
    <source>
        <dbReference type="Pfam" id="PF12907"/>
    </source>
</evidence>
<organism evidence="3 4">
    <name type="scientific">Vanrija albida</name>
    <dbReference type="NCBI Taxonomy" id="181172"/>
    <lineage>
        <taxon>Eukaryota</taxon>
        <taxon>Fungi</taxon>
        <taxon>Dikarya</taxon>
        <taxon>Basidiomycota</taxon>
        <taxon>Agaricomycotina</taxon>
        <taxon>Tremellomycetes</taxon>
        <taxon>Trichosporonales</taxon>
        <taxon>Trichosporonaceae</taxon>
        <taxon>Vanrija</taxon>
    </lineage>
</organism>
<sequence length="78" mass="8247">MGGGNGAKSAHKREMNAKKANKGPTSQLASNAAALSIQCDVCKQAFQGTSKQPLLQQHVDSKHSKNTFAQCFPKFTAA</sequence>
<feature type="region of interest" description="Disordered" evidence="1">
    <location>
        <begin position="1"/>
        <end position="27"/>
    </location>
</feature>
<evidence type="ECO:0000256" key="1">
    <source>
        <dbReference type="SAM" id="MobiDB-lite"/>
    </source>
</evidence>
<dbReference type="Pfam" id="PF12907">
    <property type="entry name" value="zf-met2"/>
    <property type="match status" value="1"/>
</dbReference>
<feature type="domain" description="At2g23090-like zinc-binding" evidence="2">
    <location>
        <begin position="38"/>
        <end position="74"/>
    </location>
</feature>
<dbReference type="InterPro" id="IPR026939">
    <property type="entry name" value="ZNF706/At2g23090_sf"/>
</dbReference>
<dbReference type="RefSeq" id="XP_069211027.1">
    <property type="nucleotide sequence ID" value="XM_069350641.1"/>
</dbReference>
<comment type="caution">
    <text evidence="3">The sequence shown here is derived from an EMBL/GenBank/DDBJ whole genome shotgun (WGS) entry which is preliminary data.</text>
</comment>